<keyword evidence="5" id="KW-1133">Transmembrane helix</keyword>
<evidence type="ECO:0000259" key="9">
    <source>
        <dbReference type="PROSITE" id="PS51782"/>
    </source>
</evidence>
<dbReference type="InterPro" id="IPR018392">
    <property type="entry name" value="LysM"/>
</dbReference>
<keyword evidence="4" id="KW-0735">Signal-anchor</keyword>
<evidence type="ECO:0000313" key="10">
    <source>
        <dbReference type="EMBL" id="VAW32345.1"/>
    </source>
</evidence>
<dbReference type="AlphaFoldDB" id="A0A3B0UMM6"/>
<keyword evidence="2" id="KW-0812">Transmembrane</keyword>
<proteinExistence type="predicted"/>
<gene>
    <name evidence="10" type="ORF">MNBD_CHLOROFLEXI01-466</name>
</gene>
<keyword evidence="6" id="KW-0333">Golgi apparatus</keyword>
<protein>
    <recommendedName>
        <fullName evidence="9">LysM domain-containing protein</fullName>
    </recommendedName>
</protein>
<feature type="compositionally biased region" description="Pro residues" evidence="8">
    <location>
        <begin position="334"/>
        <end position="344"/>
    </location>
</feature>
<dbReference type="SUPFAM" id="SSF54106">
    <property type="entry name" value="LysM domain"/>
    <property type="match status" value="1"/>
</dbReference>
<dbReference type="EMBL" id="UOEU01000348">
    <property type="protein sequence ID" value="VAW32345.1"/>
    <property type="molecule type" value="Genomic_DNA"/>
</dbReference>
<evidence type="ECO:0000256" key="1">
    <source>
        <dbReference type="ARBA" id="ARBA00004323"/>
    </source>
</evidence>
<evidence type="ECO:0000256" key="2">
    <source>
        <dbReference type="ARBA" id="ARBA00022692"/>
    </source>
</evidence>
<keyword evidence="7" id="KW-0472">Membrane</keyword>
<evidence type="ECO:0000256" key="3">
    <source>
        <dbReference type="ARBA" id="ARBA00022801"/>
    </source>
</evidence>
<evidence type="ECO:0000256" key="4">
    <source>
        <dbReference type="ARBA" id="ARBA00022968"/>
    </source>
</evidence>
<dbReference type="Gene3D" id="3.20.20.80">
    <property type="entry name" value="Glycosidases"/>
    <property type="match status" value="1"/>
</dbReference>
<evidence type="ECO:0000256" key="7">
    <source>
        <dbReference type="ARBA" id="ARBA00023136"/>
    </source>
</evidence>
<evidence type="ECO:0000256" key="8">
    <source>
        <dbReference type="SAM" id="MobiDB-lite"/>
    </source>
</evidence>
<sequence length="501" mass="53667">MISNKKQPFRSLRPGLLLFIFLLIVLLVGKPSPAPTVAAQGQTRLVLAFYYAWYSPSSFGPGVTPFQPISPYFSTDTGTIQRQVNEAQSAGIDGFVQSWYGPEVINNQTEPNFQALLNIAAASGFKAAVDFETAGPFFSSNEDRINALRTLLQTHATHPAYLRVDGKPVIFFWANWVLTPAEWVVIRNTVDPDRNSIWIAEGGDTTYLDSFDGLHLYNIAWSGNPAGTAVTWAANTRAAAATYGGYKYWVGTAMPGWNASLIGSSTAPRDRANGDFYRSTFGGAAASSPDMIIITSFNEWVEGSQLEPSVEYGNFYLQLTAELSAAYKNGSIAAPPPPPPPPTVDPNATPTATLPPPATATSGPSPTPLPPTLTPTQPPTATPIASPTAQPDGRILYTVQPNDTLITLAGQFDVPLENLYAYNNLLPNSLLSVGQNLIIGYTILPDGSTPLADFPDARVKPDGTIVHVVSSGDTFISIATTYDLTLPELYEMSGLAEGSLL</sequence>
<feature type="compositionally biased region" description="Pro residues" evidence="8">
    <location>
        <begin position="365"/>
        <end position="381"/>
    </location>
</feature>
<dbReference type="Pfam" id="PF01476">
    <property type="entry name" value="LysM"/>
    <property type="match status" value="2"/>
</dbReference>
<dbReference type="GO" id="GO:0000139">
    <property type="term" value="C:Golgi membrane"/>
    <property type="evidence" value="ECO:0007669"/>
    <property type="project" value="UniProtKB-SubCell"/>
</dbReference>
<feature type="compositionally biased region" description="Low complexity" evidence="8">
    <location>
        <begin position="382"/>
        <end position="391"/>
    </location>
</feature>
<accession>A0A3B0UMM6</accession>
<dbReference type="GO" id="GO:0004559">
    <property type="term" value="F:alpha-mannosidase activity"/>
    <property type="evidence" value="ECO:0007669"/>
    <property type="project" value="TreeGrafter"/>
</dbReference>
<keyword evidence="3" id="KW-0378">Hydrolase</keyword>
<feature type="region of interest" description="Disordered" evidence="8">
    <location>
        <begin position="330"/>
        <end position="391"/>
    </location>
</feature>
<dbReference type="Gene3D" id="3.10.350.10">
    <property type="entry name" value="LysM domain"/>
    <property type="match status" value="1"/>
</dbReference>
<dbReference type="InterPro" id="IPR036779">
    <property type="entry name" value="LysM_dom_sf"/>
</dbReference>
<dbReference type="CDD" id="cd00118">
    <property type="entry name" value="LysM"/>
    <property type="match status" value="2"/>
</dbReference>
<reference evidence="10" key="1">
    <citation type="submission" date="2018-06" db="EMBL/GenBank/DDBJ databases">
        <authorList>
            <person name="Zhirakovskaya E."/>
        </authorList>
    </citation>
    <scope>NUCLEOTIDE SEQUENCE</scope>
</reference>
<dbReference type="SMART" id="SM00257">
    <property type="entry name" value="LysM"/>
    <property type="match status" value="1"/>
</dbReference>
<dbReference type="InterPro" id="IPR026071">
    <property type="entry name" value="Glyco_Hydrolase_99"/>
</dbReference>
<evidence type="ECO:0000256" key="6">
    <source>
        <dbReference type="ARBA" id="ARBA00023034"/>
    </source>
</evidence>
<dbReference type="Pfam" id="PF16317">
    <property type="entry name" value="Glyco_hydro_99"/>
    <property type="match status" value="1"/>
</dbReference>
<dbReference type="PANTHER" id="PTHR13572">
    <property type="entry name" value="ENDO-ALPHA-1,2-MANNOSIDASE"/>
    <property type="match status" value="1"/>
</dbReference>
<organism evidence="10">
    <name type="scientific">hydrothermal vent metagenome</name>
    <dbReference type="NCBI Taxonomy" id="652676"/>
    <lineage>
        <taxon>unclassified sequences</taxon>
        <taxon>metagenomes</taxon>
        <taxon>ecological metagenomes</taxon>
    </lineage>
</organism>
<feature type="non-terminal residue" evidence="10">
    <location>
        <position position="501"/>
    </location>
</feature>
<dbReference type="PROSITE" id="PS51782">
    <property type="entry name" value="LYSM"/>
    <property type="match status" value="1"/>
</dbReference>
<feature type="domain" description="LysM" evidence="9">
    <location>
        <begin position="395"/>
        <end position="439"/>
    </location>
</feature>
<dbReference type="PANTHER" id="PTHR13572:SF4">
    <property type="entry name" value="RE57134P"/>
    <property type="match status" value="1"/>
</dbReference>
<comment type="subcellular location">
    <subcellularLocation>
        <location evidence="1">Golgi apparatus membrane</location>
        <topology evidence="1">Single-pass type II membrane protein</topology>
    </subcellularLocation>
</comment>
<name>A0A3B0UMM6_9ZZZZ</name>
<evidence type="ECO:0000256" key="5">
    <source>
        <dbReference type="ARBA" id="ARBA00022989"/>
    </source>
</evidence>